<gene>
    <name evidence="1" type="ORF">JOF36_003188</name>
</gene>
<comment type="caution">
    <text evidence="1">The sequence shown here is derived from an EMBL/GenBank/DDBJ whole genome shotgun (WGS) entry which is preliminary data.</text>
</comment>
<keyword evidence="2" id="KW-1185">Reference proteome</keyword>
<dbReference type="Proteomes" id="UP001519295">
    <property type="component" value="Unassembled WGS sequence"/>
</dbReference>
<accession>A0ABS4VU74</accession>
<protein>
    <submittedName>
        <fullName evidence="1">Uncharacterized protein</fullName>
    </submittedName>
</protein>
<evidence type="ECO:0000313" key="1">
    <source>
        <dbReference type="EMBL" id="MBP2367492.1"/>
    </source>
</evidence>
<evidence type="ECO:0000313" key="2">
    <source>
        <dbReference type="Proteomes" id="UP001519295"/>
    </source>
</evidence>
<reference evidence="1 2" key="1">
    <citation type="submission" date="2021-03" db="EMBL/GenBank/DDBJ databases">
        <title>Sequencing the genomes of 1000 actinobacteria strains.</title>
        <authorList>
            <person name="Klenk H.-P."/>
        </authorList>
    </citation>
    <scope>NUCLEOTIDE SEQUENCE [LARGE SCALE GENOMIC DNA]</scope>
    <source>
        <strain evidence="1 2">DSM 45256</strain>
    </source>
</reference>
<proteinExistence type="predicted"/>
<dbReference type="EMBL" id="JAGINU010000001">
    <property type="protein sequence ID" value="MBP2367492.1"/>
    <property type="molecule type" value="Genomic_DNA"/>
</dbReference>
<name>A0ABS4VU74_9PSEU</name>
<organism evidence="1 2">
    <name type="scientific">Pseudonocardia parietis</name>
    <dbReference type="NCBI Taxonomy" id="570936"/>
    <lineage>
        <taxon>Bacteria</taxon>
        <taxon>Bacillati</taxon>
        <taxon>Actinomycetota</taxon>
        <taxon>Actinomycetes</taxon>
        <taxon>Pseudonocardiales</taxon>
        <taxon>Pseudonocardiaceae</taxon>
        <taxon>Pseudonocardia</taxon>
    </lineage>
</organism>
<sequence length="44" mass="4742">MTTATPAGDLVDRHLTRLCYVAAGLSEPARAELLAAVRRWVMSA</sequence>
<dbReference type="RefSeq" id="WP_281071430.1">
    <property type="nucleotide sequence ID" value="NZ_JAGINU010000001.1"/>
</dbReference>